<dbReference type="InterPro" id="IPR011032">
    <property type="entry name" value="GroES-like_sf"/>
</dbReference>
<dbReference type="PANTHER" id="PTHR43205:SF67">
    <property type="entry name" value="ENOYL REDUCTASE (ER) DOMAIN-CONTAINING PROTEIN"/>
    <property type="match status" value="1"/>
</dbReference>
<dbReference type="AlphaFoldDB" id="A0A6A6LA47"/>
<organism evidence="1 2">
    <name type="scientific">Hevea brasiliensis</name>
    <name type="common">Para rubber tree</name>
    <name type="synonym">Siphonia brasiliensis</name>
    <dbReference type="NCBI Taxonomy" id="3981"/>
    <lineage>
        <taxon>Eukaryota</taxon>
        <taxon>Viridiplantae</taxon>
        <taxon>Streptophyta</taxon>
        <taxon>Embryophyta</taxon>
        <taxon>Tracheophyta</taxon>
        <taxon>Spermatophyta</taxon>
        <taxon>Magnoliopsida</taxon>
        <taxon>eudicotyledons</taxon>
        <taxon>Gunneridae</taxon>
        <taxon>Pentapetalae</taxon>
        <taxon>rosids</taxon>
        <taxon>fabids</taxon>
        <taxon>Malpighiales</taxon>
        <taxon>Euphorbiaceae</taxon>
        <taxon>Crotonoideae</taxon>
        <taxon>Micrandreae</taxon>
        <taxon>Hevea</taxon>
    </lineage>
</organism>
<name>A0A6A6LA47_HEVBR</name>
<keyword evidence="2" id="KW-1185">Reference proteome</keyword>
<proteinExistence type="predicted"/>
<evidence type="ECO:0000313" key="2">
    <source>
        <dbReference type="Proteomes" id="UP000467840"/>
    </source>
</evidence>
<protein>
    <recommendedName>
        <fullName evidence="3">Oxidoreductase N-terminal domain-containing protein</fullName>
    </recommendedName>
</protein>
<reference evidence="1 2" key="1">
    <citation type="journal article" date="2020" name="Mol. Plant">
        <title>The Chromosome-Based Rubber Tree Genome Provides New Insights into Spurge Genome Evolution and Rubber Biosynthesis.</title>
        <authorList>
            <person name="Liu J."/>
            <person name="Shi C."/>
            <person name="Shi C.C."/>
            <person name="Li W."/>
            <person name="Zhang Q.J."/>
            <person name="Zhang Y."/>
            <person name="Li K."/>
            <person name="Lu H.F."/>
            <person name="Shi C."/>
            <person name="Zhu S.T."/>
            <person name="Xiao Z.Y."/>
            <person name="Nan H."/>
            <person name="Yue Y."/>
            <person name="Zhu X.G."/>
            <person name="Wu Y."/>
            <person name="Hong X.N."/>
            <person name="Fan G.Y."/>
            <person name="Tong Y."/>
            <person name="Zhang D."/>
            <person name="Mao C.L."/>
            <person name="Liu Y.L."/>
            <person name="Hao S.J."/>
            <person name="Liu W.Q."/>
            <person name="Lv M.Q."/>
            <person name="Zhang H.B."/>
            <person name="Liu Y."/>
            <person name="Hu-Tang G.R."/>
            <person name="Wang J.P."/>
            <person name="Wang J.H."/>
            <person name="Sun Y.H."/>
            <person name="Ni S.B."/>
            <person name="Chen W.B."/>
            <person name="Zhang X.C."/>
            <person name="Jiao Y.N."/>
            <person name="Eichler E.E."/>
            <person name="Li G.H."/>
            <person name="Liu X."/>
            <person name="Gao L.Z."/>
        </authorList>
    </citation>
    <scope>NUCLEOTIDE SEQUENCE [LARGE SCALE GENOMIC DNA]</scope>
    <source>
        <strain evidence="2">cv. GT1</strain>
        <tissue evidence="1">Leaf</tissue>
    </source>
</reference>
<dbReference type="Gene3D" id="3.40.50.720">
    <property type="entry name" value="NAD(P)-binding Rossmann-like Domain"/>
    <property type="match status" value="1"/>
</dbReference>
<accession>A0A6A6LA47</accession>
<dbReference type="InterPro" id="IPR045010">
    <property type="entry name" value="MDR_fam"/>
</dbReference>
<dbReference type="GO" id="GO:0032440">
    <property type="term" value="F:2-alkenal reductase [NAD(P)H] activity"/>
    <property type="evidence" value="ECO:0007669"/>
    <property type="project" value="TreeGrafter"/>
</dbReference>
<dbReference type="EMBL" id="JAAGAX010000011">
    <property type="protein sequence ID" value="KAF2298282.1"/>
    <property type="molecule type" value="Genomic_DNA"/>
</dbReference>
<dbReference type="SUPFAM" id="SSF50129">
    <property type="entry name" value="GroES-like"/>
    <property type="match status" value="1"/>
</dbReference>
<dbReference type="Proteomes" id="UP000467840">
    <property type="component" value="Chromosome 1"/>
</dbReference>
<evidence type="ECO:0008006" key="3">
    <source>
        <dbReference type="Google" id="ProtNLM"/>
    </source>
</evidence>
<dbReference type="PANTHER" id="PTHR43205">
    <property type="entry name" value="PROSTAGLANDIN REDUCTASE"/>
    <property type="match status" value="1"/>
</dbReference>
<comment type="caution">
    <text evidence="1">The sequence shown here is derived from an EMBL/GenBank/DDBJ whole genome shotgun (WGS) entry which is preliminary data.</text>
</comment>
<evidence type="ECO:0000313" key="1">
    <source>
        <dbReference type="EMBL" id="KAF2298282.1"/>
    </source>
</evidence>
<gene>
    <name evidence="1" type="ORF">GH714_021279</name>
</gene>
<dbReference type="Gene3D" id="3.90.180.10">
    <property type="entry name" value="Medium-chain alcohol dehydrogenases, catalytic domain"/>
    <property type="match status" value="1"/>
</dbReference>
<sequence>MTRAISLEVAKVEDSGHPDMKKGDLVWGLTNWEEYGLIIAPESFFKVHHTDVPLSYYTGLLGMPGMIAYFGFYNICSRVNHVLWTSPTSMSITVQARPLRSKHQTARPTRGLSAKPTRGLSAKPQISSMLIWSLLRTFTATVATETDIVCLKSIKASLEDPYAYLKASWNFNNNTEGYIVDLLEWIAGILMRTKF</sequence>